<evidence type="ECO:0000256" key="1">
    <source>
        <dbReference type="ARBA" id="ARBA00023002"/>
    </source>
</evidence>
<dbReference type="PANTHER" id="PTHR43244">
    <property type="match status" value="1"/>
</dbReference>
<protein>
    <submittedName>
        <fullName evidence="3">TIGR03620 family F420-dependent LLM class oxidoreductase</fullName>
    </submittedName>
</protein>
<dbReference type="NCBIfam" id="TIGR03620">
    <property type="entry name" value="F420_MSMEG_4141"/>
    <property type="match status" value="1"/>
</dbReference>
<dbReference type="AlphaFoldDB" id="A0A4R5QL58"/>
<dbReference type="InterPro" id="IPR050564">
    <property type="entry name" value="F420-G6PD/mer"/>
</dbReference>
<dbReference type="Gene3D" id="3.20.20.30">
    <property type="entry name" value="Luciferase-like domain"/>
    <property type="match status" value="2"/>
</dbReference>
<keyword evidence="4" id="KW-1185">Reference proteome</keyword>
<evidence type="ECO:0000313" key="3">
    <source>
        <dbReference type="EMBL" id="TDH63511.1"/>
    </source>
</evidence>
<evidence type="ECO:0000259" key="2">
    <source>
        <dbReference type="Pfam" id="PF00296"/>
    </source>
</evidence>
<dbReference type="EMBL" id="SMSJ01000005">
    <property type="protein sequence ID" value="TDH63511.1"/>
    <property type="molecule type" value="Genomic_DNA"/>
</dbReference>
<dbReference type="RefSeq" id="WP_133287808.1">
    <property type="nucleotide sequence ID" value="NZ_SMSJ01000005.1"/>
</dbReference>
<dbReference type="InterPro" id="IPR019922">
    <property type="entry name" value="Lucif-like_OxRdatse_MSMEG_4141"/>
</dbReference>
<dbReference type="InterPro" id="IPR011251">
    <property type="entry name" value="Luciferase-like_dom"/>
</dbReference>
<dbReference type="OrthoDB" id="4760590at2"/>
<dbReference type="SUPFAM" id="SSF51679">
    <property type="entry name" value="Bacterial luciferase-like"/>
    <property type="match status" value="1"/>
</dbReference>
<sequence length="286" mass="30285">MDFGRLGVWCSTDRLDAAGLRALLKRVEGKGYGTLWYPESRGHESVALAGFLLANSTKLVIGSSIANIYARDAFTARRALATMNALHGGRFALGLGVSHIPMVEGLRGHHYDKPIPAMRAYLDGMAKGGGAALEGPVLLAALGPKMLALAAARSDGAVPYNVTPDHTKQAAEILGPGKVLAVEQKVCIEPDKARARALGRKELARYMTLPNYVNNWLRLGFSEAELADGGNDRFIDAMVISGDAEAVKTGLRAHFAAGATHVCIQPVTEDGDTGHRDAMLAALADT</sequence>
<name>A0A4R5QL58_9PROT</name>
<comment type="caution">
    <text evidence="3">The sequence shown here is derived from an EMBL/GenBank/DDBJ whole genome shotgun (WGS) entry which is preliminary data.</text>
</comment>
<dbReference type="Proteomes" id="UP000295096">
    <property type="component" value="Unassembled WGS sequence"/>
</dbReference>
<dbReference type="GO" id="GO:0016705">
    <property type="term" value="F:oxidoreductase activity, acting on paired donors, with incorporation or reduction of molecular oxygen"/>
    <property type="evidence" value="ECO:0007669"/>
    <property type="project" value="InterPro"/>
</dbReference>
<dbReference type="Pfam" id="PF00296">
    <property type="entry name" value="Bac_luciferase"/>
    <property type="match status" value="1"/>
</dbReference>
<keyword evidence="1" id="KW-0560">Oxidoreductase</keyword>
<proteinExistence type="predicted"/>
<evidence type="ECO:0000313" key="4">
    <source>
        <dbReference type="Proteomes" id="UP000295096"/>
    </source>
</evidence>
<dbReference type="InterPro" id="IPR036661">
    <property type="entry name" value="Luciferase-like_sf"/>
</dbReference>
<gene>
    <name evidence="3" type="ORF">E2C06_06695</name>
</gene>
<dbReference type="PANTHER" id="PTHR43244:SF1">
    <property type="entry name" value="5,10-METHYLENETETRAHYDROMETHANOPTERIN REDUCTASE"/>
    <property type="match status" value="1"/>
</dbReference>
<organism evidence="3 4">
    <name type="scientific">Dankookia rubra</name>
    <dbReference type="NCBI Taxonomy" id="1442381"/>
    <lineage>
        <taxon>Bacteria</taxon>
        <taxon>Pseudomonadati</taxon>
        <taxon>Pseudomonadota</taxon>
        <taxon>Alphaproteobacteria</taxon>
        <taxon>Acetobacterales</taxon>
        <taxon>Roseomonadaceae</taxon>
        <taxon>Dankookia</taxon>
    </lineage>
</organism>
<feature type="domain" description="Luciferase-like" evidence="2">
    <location>
        <begin position="7"/>
        <end position="123"/>
    </location>
</feature>
<reference evidence="3 4" key="1">
    <citation type="journal article" date="2016" name="J. Microbiol.">
        <title>Dankookia rubra gen. nov., sp. nov., an alphaproteobacterium isolated from sediment of a shallow stream.</title>
        <authorList>
            <person name="Kim W.H."/>
            <person name="Kim D.H."/>
            <person name="Kang K."/>
            <person name="Ahn T.Y."/>
        </authorList>
    </citation>
    <scope>NUCLEOTIDE SEQUENCE [LARGE SCALE GENOMIC DNA]</scope>
    <source>
        <strain evidence="3 4">JCM30602</strain>
    </source>
</reference>
<accession>A0A4R5QL58</accession>